<proteinExistence type="inferred from homology"/>
<dbReference type="PANTHER" id="PTHR10795">
    <property type="entry name" value="PROPROTEIN CONVERTASE SUBTILISIN/KEXIN"/>
    <property type="match status" value="1"/>
</dbReference>
<dbReference type="Gene3D" id="3.50.30.30">
    <property type="match status" value="2"/>
</dbReference>
<protein>
    <submittedName>
        <fullName evidence="10">Uncharacterized protein</fullName>
    </submittedName>
</protein>
<dbReference type="GO" id="GO:0006508">
    <property type="term" value="P:proteolysis"/>
    <property type="evidence" value="ECO:0007669"/>
    <property type="project" value="UniProtKB-KW"/>
</dbReference>
<comment type="caution">
    <text evidence="10">The sequence shown here is derived from an EMBL/GenBank/DDBJ whole genome shotgun (WGS) entry which is preliminary data.</text>
</comment>
<comment type="caution">
    <text evidence="6">Lacks conserved residue(s) required for the propagation of feature annotation.</text>
</comment>
<dbReference type="PRINTS" id="PR00723">
    <property type="entry name" value="SUBTILISIN"/>
</dbReference>
<dbReference type="Gene3D" id="3.40.50.200">
    <property type="entry name" value="Peptidase S8/S53 domain"/>
    <property type="match status" value="2"/>
</dbReference>
<dbReference type="Gene3D" id="2.60.40.2310">
    <property type="match status" value="1"/>
</dbReference>
<name>A0AAP0PT96_9MAGN</name>
<dbReference type="Pfam" id="PF00082">
    <property type="entry name" value="Peptidase_S8"/>
    <property type="match status" value="1"/>
</dbReference>
<dbReference type="InterPro" id="IPR045051">
    <property type="entry name" value="SBT"/>
</dbReference>
<dbReference type="GO" id="GO:0004252">
    <property type="term" value="F:serine-type endopeptidase activity"/>
    <property type="evidence" value="ECO:0007669"/>
    <property type="project" value="InterPro"/>
</dbReference>
<evidence type="ECO:0000256" key="2">
    <source>
        <dbReference type="ARBA" id="ARBA00022670"/>
    </source>
</evidence>
<evidence type="ECO:0000313" key="10">
    <source>
        <dbReference type="EMBL" id="KAK9153714.1"/>
    </source>
</evidence>
<dbReference type="FunFam" id="2.60.40.2310:FF:000001">
    <property type="entry name" value="Subtilisin-like protease SBT1.5"/>
    <property type="match status" value="1"/>
</dbReference>
<dbReference type="Proteomes" id="UP001417504">
    <property type="component" value="Unassembled WGS sequence"/>
</dbReference>
<dbReference type="InterPro" id="IPR015500">
    <property type="entry name" value="Peptidase_S8_subtilisin-rel"/>
</dbReference>
<evidence type="ECO:0000256" key="6">
    <source>
        <dbReference type="PROSITE-ProRule" id="PRU01240"/>
    </source>
</evidence>
<keyword evidence="11" id="KW-1185">Reference proteome</keyword>
<dbReference type="InterPro" id="IPR041469">
    <property type="entry name" value="Subtilisin-like_FN3"/>
</dbReference>
<evidence type="ECO:0000259" key="8">
    <source>
        <dbReference type="Pfam" id="PF00082"/>
    </source>
</evidence>
<feature type="chain" id="PRO_5042816471" evidence="7">
    <location>
        <begin position="36"/>
        <end position="571"/>
    </location>
</feature>
<feature type="signal peptide" evidence="7">
    <location>
        <begin position="1"/>
        <end position="35"/>
    </location>
</feature>
<evidence type="ECO:0000256" key="3">
    <source>
        <dbReference type="ARBA" id="ARBA00022729"/>
    </source>
</evidence>
<keyword evidence="2" id="KW-0645">Protease</keyword>
<dbReference type="InterPro" id="IPR000209">
    <property type="entry name" value="Peptidase_S8/S53_dom"/>
</dbReference>
<sequence length="571" mass="61034">MIAFHGSSPTVLRKMSPITVLKVILFLELAFLANGASSNFKHYIVYMGEHSHPNSDSVMSANHEMLASITGRKLIGARFYNKGFEAEFGTLESHNATFSRSARDTDGHGSHTASTVGGSVVENVSMNGIARGTARGGVPNARLAIYKACWFNQCGDADILSAIEDAIEDGVDILSLSVGPSPPQPSFFSDSISISTYHAFRKGILSSASAGNDRLPRTATNVAPWILTVAASSIDRDFDSNVHLGNSKMFKGFSLNPLKMKKYSRIVNATIAAAPGVPLKNARNPVAKILPTATILNAKPAPRMAVFSSIGPNIITPDIIKPDITAPGVNILAAWPPIATTATAERSVDYNIISGTSMSCPHASAVAAIIKSCHPSWSPSAIQSAMMTTATVIDNTGRTIVKDPFRSPTTPFNYGSGHINPTAAVDPGLIYEYDSNDIIDFLCSTGAGPKNLKNLTGEQLTCKKHPTPSYNLNYPSIGVSNMKGHVSVLRTVTYYGQGPTTYAPNVEKPEGVEVAVKPNTLVFRKTGEKQSFKIDFIPYKTSNGNFVFGSLTWSNGIHRVRSPIALNVISI</sequence>
<evidence type="ECO:0000256" key="5">
    <source>
        <dbReference type="ARBA" id="ARBA00022825"/>
    </source>
</evidence>
<evidence type="ECO:0000256" key="7">
    <source>
        <dbReference type="SAM" id="SignalP"/>
    </source>
</evidence>
<dbReference type="Pfam" id="PF17766">
    <property type="entry name" value="fn3_6"/>
    <property type="match status" value="1"/>
</dbReference>
<dbReference type="PROSITE" id="PS51892">
    <property type="entry name" value="SUBTILASE"/>
    <property type="match status" value="1"/>
</dbReference>
<feature type="domain" description="Subtilisin-like protease fibronectin type-III" evidence="9">
    <location>
        <begin position="471"/>
        <end position="565"/>
    </location>
</feature>
<dbReference type="PROSITE" id="PS00138">
    <property type="entry name" value="SUBTILASE_SER"/>
    <property type="match status" value="1"/>
</dbReference>
<dbReference type="EMBL" id="JBBNAE010000001">
    <property type="protein sequence ID" value="KAK9153714.1"/>
    <property type="molecule type" value="Genomic_DNA"/>
</dbReference>
<dbReference type="SUPFAM" id="SSF52743">
    <property type="entry name" value="Subtilisin-like"/>
    <property type="match status" value="1"/>
</dbReference>
<accession>A0AAP0PT96</accession>
<comment type="similarity">
    <text evidence="1 6">Belongs to the peptidase S8 family.</text>
</comment>
<dbReference type="AlphaFoldDB" id="A0AAP0PT96"/>
<evidence type="ECO:0000256" key="4">
    <source>
        <dbReference type="ARBA" id="ARBA00022801"/>
    </source>
</evidence>
<gene>
    <name evidence="10" type="ORF">Sjap_001194</name>
</gene>
<keyword evidence="5" id="KW-0720">Serine protease</keyword>
<keyword evidence="3 7" id="KW-0732">Signal</keyword>
<keyword evidence="4" id="KW-0378">Hydrolase</keyword>
<dbReference type="InterPro" id="IPR034197">
    <property type="entry name" value="Peptidases_S8_3"/>
</dbReference>
<feature type="domain" description="Peptidase S8/S53" evidence="8">
    <location>
        <begin position="99"/>
        <end position="401"/>
    </location>
</feature>
<dbReference type="CDD" id="cd04852">
    <property type="entry name" value="Peptidases_S8_3"/>
    <property type="match status" value="1"/>
</dbReference>
<evidence type="ECO:0000313" key="11">
    <source>
        <dbReference type="Proteomes" id="UP001417504"/>
    </source>
</evidence>
<dbReference type="InterPro" id="IPR036852">
    <property type="entry name" value="Peptidase_S8/S53_dom_sf"/>
</dbReference>
<evidence type="ECO:0000256" key="1">
    <source>
        <dbReference type="ARBA" id="ARBA00011073"/>
    </source>
</evidence>
<evidence type="ECO:0000259" key="9">
    <source>
        <dbReference type="Pfam" id="PF17766"/>
    </source>
</evidence>
<organism evidence="10 11">
    <name type="scientific">Stephania japonica</name>
    <dbReference type="NCBI Taxonomy" id="461633"/>
    <lineage>
        <taxon>Eukaryota</taxon>
        <taxon>Viridiplantae</taxon>
        <taxon>Streptophyta</taxon>
        <taxon>Embryophyta</taxon>
        <taxon>Tracheophyta</taxon>
        <taxon>Spermatophyta</taxon>
        <taxon>Magnoliopsida</taxon>
        <taxon>Ranunculales</taxon>
        <taxon>Menispermaceae</taxon>
        <taxon>Menispermoideae</taxon>
        <taxon>Cissampelideae</taxon>
        <taxon>Stephania</taxon>
    </lineage>
</organism>
<reference evidence="10 11" key="1">
    <citation type="submission" date="2024-01" db="EMBL/GenBank/DDBJ databases">
        <title>Genome assemblies of Stephania.</title>
        <authorList>
            <person name="Yang L."/>
        </authorList>
    </citation>
    <scope>NUCLEOTIDE SEQUENCE [LARGE SCALE GENOMIC DNA]</scope>
    <source>
        <strain evidence="10">QJT</strain>
        <tissue evidence="10">Leaf</tissue>
    </source>
</reference>
<dbReference type="InterPro" id="IPR023828">
    <property type="entry name" value="Peptidase_S8_Ser-AS"/>
</dbReference>